<dbReference type="Gene3D" id="3.40.50.1010">
    <property type="entry name" value="5'-nuclease"/>
    <property type="match status" value="1"/>
</dbReference>
<accession>A0A081C2T2</accession>
<dbReference type="GO" id="GO:0016787">
    <property type="term" value="F:hydrolase activity"/>
    <property type="evidence" value="ECO:0007669"/>
    <property type="project" value="UniProtKB-KW"/>
</dbReference>
<dbReference type="PANTHER" id="PTHR33653">
    <property type="entry name" value="RIBONUCLEASE VAPC2"/>
    <property type="match status" value="1"/>
</dbReference>
<keyword evidence="4" id="KW-0479">Metal-binding</keyword>
<evidence type="ECO:0000256" key="3">
    <source>
        <dbReference type="ARBA" id="ARBA00022722"/>
    </source>
</evidence>
<keyword evidence="2" id="KW-1277">Toxin-antitoxin system</keyword>
<dbReference type="HOGENOM" id="CLU_118482_0_0_0"/>
<evidence type="ECO:0000256" key="4">
    <source>
        <dbReference type="ARBA" id="ARBA00022723"/>
    </source>
</evidence>
<dbReference type="CDD" id="cd18738">
    <property type="entry name" value="PIN_VapC4-5_FitB-like"/>
    <property type="match status" value="1"/>
</dbReference>
<evidence type="ECO:0000259" key="8">
    <source>
        <dbReference type="Pfam" id="PF01850"/>
    </source>
</evidence>
<evidence type="ECO:0000256" key="1">
    <source>
        <dbReference type="ARBA" id="ARBA00001946"/>
    </source>
</evidence>
<comment type="similarity">
    <text evidence="7">Belongs to the PINc/VapC protein family.</text>
</comment>
<sequence>MLIDSNVLIYAADPNYAFLRELIKDHAPVVSIVSYIEVLGYEKLSDEQRQYFEEFFDTTIVLPVNEEIAKQAIVLRRQRKISLGDAIIAATAILYHHTLVTRNVEDFKWIVELKLLNPFE</sequence>
<reference evidence="9" key="1">
    <citation type="journal article" date="2015" name="PeerJ">
        <title>First genomic representation of candidate bacterial phylum KSB3 points to enhanced environmental sensing as a trigger of wastewater bulking.</title>
        <authorList>
            <person name="Sekiguchi Y."/>
            <person name="Ohashi A."/>
            <person name="Parks D.H."/>
            <person name="Yamauchi T."/>
            <person name="Tyson G.W."/>
            <person name="Hugenholtz P."/>
        </authorList>
    </citation>
    <scope>NUCLEOTIDE SEQUENCE [LARGE SCALE GENOMIC DNA]</scope>
</reference>
<dbReference type="PANTHER" id="PTHR33653:SF1">
    <property type="entry name" value="RIBONUCLEASE VAPC2"/>
    <property type="match status" value="1"/>
</dbReference>
<evidence type="ECO:0000256" key="2">
    <source>
        <dbReference type="ARBA" id="ARBA00022649"/>
    </source>
</evidence>
<dbReference type="eggNOG" id="COG1487">
    <property type="taxonomic scope" value="Bacteria"/>
</dbReference>
<dbReference type="InterPro" id="IPR029060">
    <property type="entry name" value="PIN-like_dom_sf"/>
</dbReference>
<dbReference type="Pfam" id="PF01850">
    <property type="entry name" value="PIN"/>
    <property type="match status" value="1"/>
</dbReference>
<dbReference type="AlphaFoldDB" id="A0A081C2T2"/>
<dbReference type="SUPFAM" id="SSF88723">
    <property type="entry name" value="PIN domain-like"/>
    <property type="match status" value="1"/>
</dbReference>
<evidence type="ECO:0000313" key="10">
    <source>
        <dbReference type="Proteomes" id="UP000030661"/>
    </source>
</evidence>
<dbReference type="EMBL" id="DF820468">
    <property type="protein sequence ID" value="GAK58887.1"/>
    <property type="molecule type" value="Genomic_DNA"/>
</dbReference>
<dbReference type="InterPro" id="IPR050556">
    <property type="entry name" value="Type_II_TA_system_RNase"/>
</dbReference>
<dbReference type="Proteomes" id="UP000030661">
    <property type="component" value="Unassembled WGS sequence"/>
</dbReference>
<dbReference type="GO" id="GO:0004518">
    <property type="term" value="F:nuclease activity"/>
    <property type="evidence" value="ECO:0007669"/>
    <property type="project" value="UniProtKB-KW"/>
</dbReference>
<gene>
    <name evidence="9" type="ORF">U27_05862</name>
</gene>
<organism evidence="9">
    <name type="scientific">Vecturithrix granuli</name>
    <dbReference type="NCBI Taxonomy" id="1499967"/>
    <lineage>
        <taxon>Bacteria</taxon>
        <taxon>Candidatus Moduliflexota</taxon>
        <taxon>Candidatus Vecturitrichia</taxon>
        <taxon>Candidatus Vecturitrichales</taxon>
        <taxon>Candidatus Vecturitrichaceae</taxon>
        <taxon>Candidatus Vecturithrix</taxon>
    </lineage>
</organism>
<dbReference type="STRING" id="1499967.U27_05862"/>
<feature type="domain" description="PIN" evidence="8">
    <location>
        <begin position="1"/>
        <end position="103"/>
    </location>
</feature>
<protein>
    <submittedName>
        <fullName evidence="9">PilT protein-like</fullName>
    </submittedName>
</protein>
<keyword evidence="3" id="KW-0540">Nuclease</keyword>
<keyword evidence="6" id="KW-0460">Magnesium</keyword>
<proteinExistence type="inferred from homology"/>
<keyword evidence="5" id="KW-0378">Hydrolase</keyword>
<comment type="cofactor">
    <cofactor evidence="1">
        <name>Mg(2+)</name>
        <dbReference type="ChEBI" id="CHEBI:18420"/>
    </cofactor>
</comment>
<evidence type="ECO:0000256" key="7">
    <source>
        <dbReference type="ARBA" id="ARBA00038093"/>
    </source>
</evidence>
<name>A0A081C2T2_VECG1</name>
<evidence type="ECO:0000313" key="9">
    <source>
        <dbReference type="EMBL" id="GAK58887.1"/>
    </source>
</evidence>
<dbReference type="GO" id="GO:0046872">
    <property type="term" value="F:metal ion binding"/>
    <property type="evidence" value="ECO:0007669"/>
    <property type="project" value="UniProtKB-KW"/>
</dbReference>
<dbReference type="InterPro" id="IPR002716">
    <property type="entry name" value="PIN_dom"/>
</dbReference>
<keyword evidence="10" id="KW-1185">Reference proteome</keyword>
<evidence type="ECO:0000256" key="5">
    <source>
        <dbReference type="ARBA" id="ARBA00022801"/>
    </source>
</evidence>
<evidence type="ECO:0000256" key="6">
    <source>
        <dbReference type="ARBA" id="ARBA00022842"/>
    </source>
</evidence>